<dbReference type="OrthoDB" id="375700at2157"/>
<evidence type="ECO:0000259" key="1">
    <source>
        <dbReference type="Pfam" id="PF13476"/>
    </source>
</evidence>
<dbReference type="GO" id="GO:0006302">
    <property type="term" value="P:double-strand break repair"/>
    <property type="evidence" value="ECO:0007669"/>
    <property type="project" value="InterPro"/>
</dbReference>
<evidence type="ECO:0000313" key="2">
    <source>
        <dbReference type="EMBL" id="ACB40059.1"/>
    </source>
</evidence>
<organism evidence="2 3">
    <name type="scientific">Pyrobaculum neutrophilum (strain DSM 2338 / JCM 9278 / NBRC 100436 / V24Sta)</name>
    <name type="common">Thermoproteus neutrophilus</name>
    <dbReference type="NCBI Taxonomy" id="444157"/>
    <lineage>
        <taxon>Archaea</taxon>
        <taxon>Thermoproteota</taxon>
        <taxon>Thermoprotei</taxon>
        <taxon>Thermoproteales</taxon>
        <taxon>Thermoproteaceae</taxon>
        <taxon>Pyrobaculum</taxon>
    </lineage>
</organism>
<protein>
    <recommendedName>
        <fullName evidence="1">Rad50/SbcC-type AAA domain-containing protein</fullName>
    </recommendedName>
</protein>
<dbReference type="InterPro" id="IPR027417">
    <property type="entry name" value="P-loop_NTPase"/>
</dbReference>
<dbReference type="GO" id="GO:0016887">
    <property type="term" value="F:ATP hydrolysis activity"/>
    <property type="evidence" value="ECO:0007669"/>
    <property type="project" value="InterPro"/>
</dbReference>
<feature type="domain" description="Rad50/SbcC-type AAA" evidence="1">
    <location>
        <begin position="2"/>
        <end position="41"/>
    </location>
</feature>
<dbReference type="EMBL" id="CP001014">
    <property type="protein sequence ID" value="ACB40059.1"/>
    <property type="molecule type" value="Genomic_DNA"/>
</dbReference>
<name>B1YE46_PYRNV</name>
<dbReference type="HOGENOM" id="CLU_810425_0_0_2"/>
<dbReference type="RefSeq" id="WP_012350478.1">
    <property type="nucleotide sequence ID" value="NC_010525.1"/>
</dbReference>
<sequence length="342" mass="37629">MRVVVENFGVIRELNVELPEVFLLFGPNGVGKTTIYAAITAFGYLEWGRGLYLGRHVSAWRRTPRGRVSVSVEGLPFPRSKCYGVPFPHDLVEELRKVSADHANRLAQCDYGRVSYSFVAVAGDEPHVLDFSVELDRELAASPEGLSVEGELERGTEEVARKLALYVARLLRPEPGPAEPFEERIGGYVISPGGAYDEVVGLKLSPEEAGRGVEAIYSVLHRAYTAWDAPLHIDLSEVSLYEPVRLRLVERMLARRRGVTVFESNYVDDVLIALKRGVPAYLVYKTGGGASLLRISSPSDLAKLPPEAEHSLKSMGLSPDLLTSRVKQLASILYEGRPLGVS</sequence>
<keyword evidence="3" id="KW-1185">Reference proteome</keyword>
<proteinExistence type="predicted"/>
<dbReference type="eggNOG" id="arCOG05422">
    <property type="taxonomic scope" value="Archaea"/>
</dbReference>
<dbReference type="SUPFAM" id="SSF52540">
    <property type="entry name" value="P-loop containing nucleoside triphosphate hydrolases"/>
    <property type="match status" value="1"/>
</dbReference>
<gene>
    <name evidence="2" type="ordered locus">Tneu_1129</name>
</gene>
<dbReference type="Proteomes" id="UP000001694">
    <property type="component" value="Chromosome"/>
</dbReference>
<dbReference type="KEGG" id="tne:Tneu_1129"/>
<dbReference type="Gene3D" id="3.40.50.300">
    <property type="entry name" value="P-loop containing nucleotide triphosphate hydrolases"/>
    <property type="match status" value="1"/>
</dbReference>
<accession>B1YE46</accession>
<dbReference type="GeneID" id="6165559"/>
<evidence type="ECO:0000313" key="3">
    <source>
        <dbReference type="Proteomes" id="UP000001694"/>
    </source>
</evidence>
<dbReference type="InterPro" id="IPR038729">
    <property type="entry name" value="Rad50/SbcC_AAA"/>
</dbReference>
<reference evidence="2" key="1">
    <citation type="submission" date="2008-03" db="EMBL/GenBank/DDBJ databases">
        <title>Complete sequence of Thermoproteus neutrophilus V24Sta.</title>
        <authorList>
            <consortium name="US DOE Joint Genome Institute"/>
            <person name="Copeland A."/>
            <person name="Lucas S."/>
            <person name="Lapidus A."/>
            <person name="Glavina del Rio T."/>
            <person name="Dalin E."/>
            <person name="Tice H."/>
            <person name="Bruce D."/>
            <person name="Goodwin L."/>
            <person name="Pitluck S."/>
            <person name="Sims D."/>
            <person name="Brettin T."/>
            <person name="Detter J.C."/>
            <person name="Han C."/>
            <person name="Kuske C.R."/>
            <person name="Schmutz J."/>
            <person name="Larimer F."/>
            <person name="Land M."/>
            <person name="Hauser L."/>
            <person name="Kyrpides N."/>
            <person name="Mikhailova N."/>
            <person name="Biddle J.F."/>
            <person name="Zhang Z."/>
            <person name="Fitz-Gibbon S.T."/>
            <person name="Lowe T.M."/>
            <person name="Saltikov C."/>
            <person name="House C.H."/>
            <person name="Richardson P."/>
        </authorList>
    </citation>
    <scope>NUCLEOTIDE SEQUENCE [LARGE SCALE GENOMIC DNA]</scope>
    <source>
        <strain evidence="2">V24Sta</strain>
    </source>
</reference>
<dbReference type="Pfam" id="PF13476">
    <property type="entry name" value="AAA_23"/>
    <property type="match status" value="1"/>
</dbReference>
<dbReference type="AlphaFoldDB" id="B1YE46"/>